<reference evidence="4" key="1">
    <citation type="journal article" date="2020" name="Nat. Commun.">
        <title>Large-scale genome sequencing of mycorrhizal fungi provides insights into the early evolution of symbiotic traits.</title>
        <authorList>
            <person name="Miyauchi S."/>
            <person name="Kiss E."/>
            <person name="Kuo A."/>
            <person name="Drula E."/>
            <person name="Kohler A."/>
            <person name="Sanchez-Garcia M."/>
            <person name="Morin E."/>
            <person name="Andreopoulos B."/>
            <person name="Barry K.W."/>
            <person name="Bonito G."/>
            <person name="Buee M."/>
            <person name="Carver A."/>
            <person name="Chen C."/>
            <person name="Cichocki N."/>
            <person name="Clum A."/>
            <person name="Culley D."/>
            <person name="Crous P.W."/>
            <person name="Fauchery L."/>
            <person name="Girlanda M."/>
            <person name="Hayes R.D."/>
            <person name="Keri Z."/>
            <person name="LaButti K."/>
            <person name="Lipzen A."/>
            <person name="Lombard V."/>
            <person name="Magnuson J."/>
            <person name="Maillard F."/>
            <person name="Murat C."/>
            <person name="Nolan M."/>
            <person name="Ohm R.A."/>
            <person name="Pangilinan J."/>
            <person name="Pereira M.F."/>
            <person name="Perotto S."/>
            <person name="Peter M."/>
            <person name="Pfister S."/>
            <person name="Riley R."/>
            <person name="Sitrit Y."/>
            <person name="Stielow J.B."/>
            <person name="Szollosi G."/>
            <person name="Zifcakova L."/>
            <person name="Stursova M."/>
            <person name="Spatafora J.W."/>
            <person name="Tedersoo L."/>
            <person name="Vaario L.M."/>
            <person name="Yamada A."/>
            <person name="Yan M."/>
            <person name="Wang P."/>
            <person name="Xu J."/>
            <person name="Bruns T."/>
            <person name="Baldrian P."/>
            <person name="Vilgalys R."/>
            <person name="Dunand C."/>
            <person name="Henrissat B."/>
            <person name="Grigoriev I.V."/>
            <person name="Hibbett D."/>
            <person name="Nagy L.G."/>
            <person name="Martin F.M."/>
        </authorList>
    </citation>
    <scope>NUCLEOTIDE SEQUENCE</scope>
    <source>
        <strain evidence="4">UP504</strain>
    </source>
</reference>
<dbReference type="EMBL" id="MU128944">
    <property type="protein sequence ID" value="KAF9515982.1"/>
    <property type="molecule type" value="Genomic_DNA"/>
</dbReference>
<feature type="transmembrane region" description="Helical" evidence="2">
    <location>
        <begin position="52"/>
        <end position="73"/>
    </location>
</feature>
<organism evidence="4 5">
    <name type="scientific">Hydnum rufescens UP504</name>
    <dbReference type="NCBI Taxonomy" id="1448309"/>
    <lineage>
        <taxon>Eukaryota</taxon>
        <taxon>Fungi</taxon>
        <taxon>Dikarya</taxon>
        <taxon>Basidiomycota</taxon>
        <taxon>Agaricomycotina</taxon>
        <taxon>Agaricomycetes</taxon>
        <taxon>Cantharellales</taxon>
        <taxon>Hydnaceae</taxon>
        <taxon>Hydnum</taxon>
    </lineage>
</organism>
<dbReference type="Proteomes" id="UP000886523">
    <property type="component" value="Unassembled WGS sequence"/>
</dbReference>
<feature type="domain" description="DUF6533" evidence="3">
    <location>
        <begin position="19"/>
        <end position="59"/>
    </location>
</feature>
<feature type="transmembrane region" description="Helical" evidence="2">
    <location>
        <begin position="99"/>
        <end position="120"/>
    </location>
</feature>
<keyword evidence="2" id="KW-0812">Transmembrane</keyword>
<feature type="transmembrane region" description="Helical" evidence="2">
    <location>
        <begin position="182"/>
        <end position="201"/>
    </location>
</feature>
<feature type="transmembrane region" description="Helical" evidence="2">
    <location>
        <begin position="132"/>
        <end position="149"/>
    </location>
</feature>
<evidence type="ECO:0000313" key="4">
    <source>
        <dbReference type="EMBL" id="KAF9515982.1"/>
    </source>
</evidence>
<feature type="transmembrane region" description="Helical" evidence="2">
    <location>
        <begin position="12"/>
        <end position="31"/>
    </location>
</feature>
<feature type="transmembrane region" description="Helical" evidence="2">
    <location>
        <begin position="222"/>
        <end position="241"/>
    </location>
</feature>
<keyword evidence="2" id="KW-0472">Membrane</keyword>
<gene>
    <name evidence="4" type="ORF">BS47DRAFT_1381184</name>
</gene>
<keyword evidence="5" id="KW-1185">Reference proteome</keyword>
<dbReference type="Pfam" id="PF20151">
    <property type="entry name" value="DUF6533"/>
    <property type="match status" value="1"/>
</dbReference>
<dbReference type="AlphaFoldDB" id="A0A9P6B216"/>
<evidence type="ECO:0000256" key="2">
    <source>
        <dbReference type="SAM" id="Phobius"/>
    </source>
</evidence>
<evidence type="ECO:0000313" key="5">
    <source>
        <dbReference type="Proteomes" id="UP000886523"/>
    </source>
</evidence>
<keyword evidence="2" id="KW-1133">Transmembrane helix</keyword>
<evidence type="ECO:0000259" key="3">
    <source>
        <dbReference type="Pfam" id="PF20151"/>
    </source>
</evidence>
<dbReference type="InterPro" id="IPR045340">
    <property type="entry name" value="DUF6533"/>
</dbReference>
<feature type="transmembrane region" description="Helical" evidence="2">
    <location>
        <begin position="268"/>
        <end position="286"/>
    </location>
</feature>
<name>A0A9P6B216_9AGAM</name>
<proteinExistence type="predicted"/>
<evidence type="ECO:0000256" key="1">
    <source>
        <dbReference type="SAM" id="MobiDB-lite"/>
    </source>
</evidence>
<dbReference type="OrthoDB" id="3350812at2759"/>
<comment type="caution">
    <text evidence="4">The sequence shown here is derived from an EMBL/GenBank/DDBJ whole genome shotgun (WGS) entry which is preliminary data.</text>
</comment>
<protein>
    <recommendedName>
        <fullName evidence="3">DUF6533 domain-containing protein</fullName>
    </recommendedName>
</protein>
<feature type="region of interest" description="Disordered" evidence="1">
    <location>
        <begin position="321"/>
        <end position="346"/>
    </location>
</feature>
<accession>A0A9P6B216</accession>
<sequence length="380" mass="42506">MCEALVSEYLATLIHCRTCLVILIYDYFLTLSDEIKYIWPSKWTLVKIGFLMNRYLSLVAIINSLITVTAFTFDVPRYVYLPACPPASYHTILHSCKRGLFVVTILDMFVFASWDVLLAVRVHALWGARRSIGIALGIAFACSSAGTLIPTTTYASRIARTVVVIKDLKVCIPGARLPPSYFVVWLPSLLFETVVFLMTMHKVIGPVRMEVHSIATLMLRDGVIYFITIFSARLANMILFIHQDVGRLIRLIYGILTNPLPPFVCQPAVTYSGLFLLIGLGSAMINRMTLNLRTWRVEETENPPVRLRRHLPLSHPPHAISGRTFPTPDMRTGPPAGTNANRVCSGSRHLNRSDALEPKDDFVVLGSKDVIALKSMDSKV</sequence>